<evidence type="ECO:0000313" key="1">
    <source>
        <dbReference type="EMBL" id="SDR28783.1"/>
    </source>
</evidence>
<dbReference type="OrthoDB" id="7000272at2"/>
<keyword evidence="2" id="KW-1185">Reference proteome</keyword>
<name>A0A1H1HTR3_9PSED</name>
<dbReference type="Proteomes" id="UP000199570">
    <property type="component" value="Unassembled WGS sequence"/>
</dbReference>
<dbReference type="Pfam" id="PF06980">
    <property type="entry name" value="DUF1302"/>
    <property type="match status" value="1"/>
</dbReference>
<reference evidence="2" key="1">
    <citation type="submission" date="2016-10" db="EMBL/GenBank/DDBJ databases">
        <authorList>
            <person name="Varghese N."/>
            <person name="Submissions S."/>
        </authorList>
    </citation>
    <scope>NUCLEOTIDE SEQUENCE [LARGE SCALE GENOMIC DNA]</scope>
    <source>
        <strain evidence="2">BS3775</strain>
    </source>
</reference>
<organism evidence="1 2">
    <name type="scientific">Pseudomonas moorei</name>
    <dbReference type="NCBI Taxonomy" id="395599"/>
    <lineage>
        <taxon>Bacteria</taxon>
        <taxon>Pseudomonadati</taxon>
        <taxon>Pseudomonadota</taxon>
        <taxon>Gammaproteobacteria</taxon>
        <taxon>Pseudomonadales</taxon>
        <taxon>Pseudomonadaceae</taxon>
        <taxon>Pseudomonas</taxon>
    </lineage>
</organism>
<dbReference type="AlphaFoldDB" id="A0A1H1HTR3"/>
<dbReference type="InterPro" id="IPR010727">
    <property type="entry name" value="DUF1302"/>
</dbReference>
<gene>
    <name evidence="1" type="ORF">SAMN04490195_4515</name>
</gene>
<dbReference type="RefSeq" id="WP_090325069.1">
    <property type="nucleotide sequence ID" value="NZ_FNKJ01000003.1"/>
</dbReference>
<sequence>MTSVNQFWRRAKLPLAVSLASMLAGPAFGVSFNVGEIEGQFDSSLSIGASWSTEQPNKNLIGVNNGGRGLSQTSDDGHLNFKSGETFSKIFKGIHDLELKYGDTGVFVRGKYWYDFELKDESRPFKDISDDGRKEGAKSAGGEILDAFVYHNYSIADEPGSVRLGKQVVSWGESTFIGGGINSINPIDVSAFRRPGAEIKEGLIPVNMFYVSQSITENLSTEAFYQLEWDQTVVDNCGTFFSQPDVIANGCDNNLAVLRTQQGLNGALAAAGLPASLRNASINTLAANGVTWGNPDEGVIVRRGADRDARDSGQFGVSFKYMFDPLDTEFGAYFMNYHSRNPIFSGQGAPASAYSAAGLVGKLVGSGVPLSVARNLAPTLLPLQVAGNSSYYVEYPEDIRLYGLSFSTTLPTGTAWSGEFSYRPNAPVQLNTTDILYSGLTPLNPSVSLLQGTPGQDQQGYRRKEVSQIQTTFTHFFDQVMGAERLTLVGEIGLTHVGGLESTSKARYGRDPSYGPGPLPNGQCVALNTSTLAGGPQNNVSRYCENDGFTTANSWGYRGRAIWEYNDVFAGVNLKPNIAWSHDVSGYSPGPGGNFEEGRKAVSLGVDAEYQNTYTASLAYTNFFDGKYTTVDDRDFVALSLGVNF</sequence>
<proteinExistence type="predicted"/>
<dbReference type="EMBL" id="FNKJ01000003">
    <property type="protein sequence ID" value="SDR28783.1"/>
    <property type="molecule type" value="Genomic_DNA"/>
</dbReference>
<evidence type="ECO:0000313" key="2">
    <source>
        <dbReference type="Proteomes" id="UP000199570"/>
    </source>
</evidence>
<protein>
    <submittedName>
        <fullName evidence="1">Uncharacterized protein</fullName>
    </submittedName>
</protein>
<accession>A0A1H1HTR3</accession>